<protein>
    <submittedName>
        <fullName evidence="2">Uncharacterized protein</fullName>
    </submittedName>
</protein>
<evidence type="ECO:0000313" key="2">
    <source>
        <dbReference type="EMBL" id="EGE04037.1"/>
    </source>
</evidence>
<name>F2PQ69_TRIEC</name>
<organism evidence="2 3">
    <name type="scientific">Trichophyton equinum (strain ATCC MYA-4606 / CBS 127.97)</name>
    <name type="common">Horse ringworm fungus</name>
    <dbReference type="NCBI Taxonomy" id="559882"/>
    <lineage>
        <taxon>Eukaryota</taxon>
        <taxon>Fungi</taxon>
        <taxon>Dikarya</taxon>
        <taxon>Ascomycota</taxon>
        <taxon>Pezizomycotina</taxon>
        <taxon>Eurotiomycetes</taxon>
        <taxon>Eurotiomycetidae</taxon>
        <taxon>Onygenales</taxon>
        <taxon>Arthrodermataceae</taxon>
        <taxon>Trichophyton</taxon>
    </lineage>
</organism>
<reference evidence="3" key="1">
    <citation type="journal article" date="2012" name="MBio">
        <title>Comparative genome analysis of Trichophyton rubrum and related dermatophytes reveals candidate genes involved in infection.</title>
        <authorList>
            <person name="Martinez D.A."/>
            <person name="Oliver B.G."/>
            <person name="Graeser Y."/>
            <person name="Goldberg J.M."/>
            <person name="Li W."/>
            <person name="Martinez-Rossi N.M."/>
            <person name="Monod M."/>
            <person name="Shelest E."/>
            <person name="Barton R.C."/>
            <person name="Birch E."/>
            <person name="Brakhage A.A."/>
            <person name="Chen Z."/>
            <person name="Gurr S.J."/>
            <person name="Heiman D."/>
            <person name="Heitman J."/>
            <person name="Kosti I."/>
            <person name="Rossi A."/>
            <person name="Saif S."/>
            <person name="Samalova M."/>
            <person name="Saunders C.W."/>
            <person name="Shea T."/>
            <person name="Summerbell R.C."/>
            <person name="Xu J."/>
            <person name="Young S."/>
            <person name="Zeng Q."/>
            <person name="Birren B.W."/>
            <person name="Cuomo C.A."/>
            <person name="White T.C."/>
        </authorList>
    </citation>
    <scope>NUCLEOTIDE SEQUENCE [LARGE SCALE GENOMIC DNA]</scope>
    <source>
        <strain evidence="3">ATCC MYA-4606 / CBS 127.97</strain>
    </source>
</reference>
<evidence type="ECO:0000256" key="1">
    <source>
        <dbReference type="SAM" id="MobiDB-lite"/>
    </source>
</evidence>
<dbReference type="Proteomes" id="UP000009169">
    <property type="component" value="Unassembled WGS sequence"/>
</dbReference>
<feature type="region of interest" description="Disordered" evidence="1">
    <location>
        <begin position="62"/>
        <end position="100"/>
    </location>
</feature>
<dbReference type="EMBL" id="DS995731">
    <property type="protein sequence ID" value="EGE04037.1"/>
    <property type="molecule type" value="Genomic_DNA"/>
</dbReference>
<keyword evidence="3" id="KW-1185">Reference proteome</keyword>
<accession>F2PQ69</accession>
<evidence type="ECO:0000313" key="3">
    <source>
        <dbReference type="Proteomes" id="UP000009169"/>
    </source>
</evidence>
<dbReference type="HOGENOM" id="CLU_1797818_0_0_1"/>
<dbReference type="AlphaFoldDB" id="F2PQ69"/>
<sequence length="144" mass="15810">MLFRSVLDLQCYHHDIHYIPMPRAPAGGKRKRGSEVITPESFERPLKSNSLWPAIPSKKRCIGSGRESLNPSIGKGSRSPSIGAAEPVAQVAPDSRYSSPCHTAARVDRLRCDADARRDSAPPVEEVIDPRLFKEPVEATKPAI</sequence>
<proteinExistence type="predicted"/>
<dbReference type="VEuPathDB" id="FungiDB:TEQG_03071"/>
<feature type="region of interest" description="Disordered" evidence="1">
    <location>
        <begin position="23"/>
        <end position="42"/>
    </location>
</feature>
<gene>
    <name evidence="2" type="ORF">TEQG_03071</name>
</gene>